<feature type="transmembrane region" description="Helical" evidence="6">
    <location>
        <begin position="136"/>
        <end position="158"/>
    </location>
</feature>
<keyword evidence="6" id="KW-0472">Membrane</keyword>
<evidence type="ECO:0000256" key="3">
    <source>
        <dbReference type="ARBA" id="ARBA00022801"/>
    </source>
</evidence>
<evidence type="ECO:0000256" key="2">
    <source>
        <dbReference type="ARBA" id="ARBA00022729"/>
    </source>
</evidence>
<dbReference type="Gene3D" id="1.10.530.10">
    <property type="match status" value="1"/>
</dbReference>
<proteinExistence type="inferred from homology"/>
<keyword evidence="6" id="KW-0812">Transmembrane</keyword>
<feature type="coiled-coil region" evidence="4">
    <location>
        <begin position="56"/>
        <end position="111"/>
    </location>
</feature>
<protein>
    <recommendedName>
        <fullName evidence="7">G5 domain-containing protein</fullName>
    </recommendedName>
</protein>
<feature type="domain" description="G5" evidence="7">
    <location>
        <begin position="325"/>
        <end position="405"/>
    </location>
</feature>
<gene>
    <name evidence="8" type="ORF">GCM10023147_34250</name>
</gene>
<sequence>MAELDALEADRDAPATPRPNRFTPARVGAERTAEFDLEGVATRVAKPGVAVRSEADAQSDDRVAALEAEIHTLEDEVRHLHGDVDGLEGEVHDLEGEVHSLEDEVERAHEAAAAADAGAAKAHRPRRLAALHTRPARIVLAVLLVLLMIGGGLAISLYQTVTLNIDGRSRTVETMSSSVRSILAAAGIRTSGADLVSPALSAHIHGGAITVQHARPITINVDGSVRHLTTTSLTVQGALAQAGLADPRDFTSLPGSAAVPLTGLAVSVSTPVRVHLVDAGKASTVDAAGRTVGEYLAKLGVPLEQNDQVVPSAGTRITPGMDIAVTRLRTQEITITERYIAPPRKVQDPTLQTGKMMVRKPGKAGSQQVRYLVTTRNGVVTGRQRLGSSVTDFGVPGVIAVGTAPGAPYVPAGSVWDQLAQCESTGNWAINSGNGFYGGIQFDLNTWLRWGGGKYAPRPDLASRDEQIDIARKTLSAQGWGAWPACSAHLGLSGNGE</sequence>
<dbReference type="InterPro" id="IPR023346">
    <property type="entry name" value="Lysozyme-like_dom_sf"/>
</dbReference>
<dbReference type="InterPro" id="IPR010618">
    <property type="entry name" value="RPF"/>
</dbReference>
<dbReference type="Proteomes" id="UP001500635">
    <property type="component" value="Unassembled WGS sequence"/>
</dbReference>
<keyword evidence="2" id="KW-0732">Signal</keyword>
<keyword evidence="6" id="KW-1133">Transmembrane helix</keyword>
<evidence type="ECO:0000256" key="1">
    <source>
        <dbReference type="ARBA" id="ARBA00010830"/>
    </source>
</evidence>
<dbReference type="PROSITE" id="PS51109">
    <property type="entry name" value="G5"/>
    <property type="match status" value="1"/>
</dbReference>
<evidence type="ECO:0000313" key="9">
    <source>
        <dbReference type="Proteomes" id="UP001500635"/>
    </source>
</evidence>
<dbReference type="SMART" id="SM01208">
    <property type="entry name" value="G5"/>
    <property type="match status" value="1"/>
</dbReference>
<dbReference type="Pfam" id="PF03990">
    <property type="entry name" value="DUF348"/>
    <property type="match status" value="3"/>
</dbReference>
<name>A0ABP8JZS1_9ACTN</name>
<organism evidence="8 9">
    <name type="scientific">Tsukamurella soli</name>
    <dbReference type="NCBI Taxonomy" id="644556"/>
    <lineage>
        <taxon>Bacteria</taxon>
        <taxon>Bacillati</taxon>
        <taxon>Actinomycetota</taxon>
        <taxon>Actinomycetes</taxon>
        <taxon>Mycobacteriales</taxon>
        <taxon>Tsukamurellaceae</taxon>
        <taxon>Tsukamurella</taxon>
    </lineage>
</organism>
<evidence type="ECO:0000256" key="6">
    <source>
        <dbReference type="SAM" id="Phobius"/>
    </source>
</evidence>
<dbReference type="EMBL" id="BAABFR010000060">
    <property type="protein sequence ID" value="GAA4398194.1"/>
    <property type="molecule type" value="Genomic_DNA"/>
</dbReference>
<dbReference type="Gene3D" id="2.20.230.10">
    <property type="entry name" value="Resuscitation-promoting factor rpfb"/>
    <property type="match status" value="1"/>
</dbReference>
<keyword evidence="3" id="KW-0378">Hydrolase</keyword>
<evidence type="ECO:0000256" key="5">
    <source>
        <dbReference type="SAM" id="MobiDB-lite"/>
    </source>
</evidence>
<keyword evidence="9" id="KW-1185">Reference proteome</keyword>
<evidence type="ECO:0000313" key="8">
    <source>
        <dbReference type="EMBL" id="GAA4398194.1"/>
    </source>
</evidence>
<dbReference type="RefSeq" id="WP_344998192.1">
    <property type="nucleotide sequence ID" value="NZ_BAABFR010000060.1"/>
</dbReference>
<dbReference type="SUPFAM" id="SSF53955">
    <property type="entry name" value="Lysozyme-like"/>
    <property type="match status" value="1"/>
</dbReference>
<dbReference type="Gene3D" id="1.20.5.2280">
    <property type="match status" value="1"/>
</dbReference>
<feature type="region of interest" description="Disordered" evidence="5">
    <location>
        <begin position="1"/>
        <end position="27"/>
    </location>
</feature>
<keyword evidence="4" id="KW-0175">Coiled coil</keyword>
<evidence type="ECO:0000256" key="4">
    <source>
        <dbReference type="SAM" id="Coils"/>
    </source>
</evidence>
<comment type="caution">
    <text evidence="8">The sequence shown here is derived from an EMBL/GenBank/DDBJ whole genome shotgun (WGS) entry which is preliminary data.</text>
</comment>
<dbReference type="Pfam" id="PF07501">
    <property type="entry name" value="G5"/>
    <property type="match status" value="1"/>
</dbReference>
<dbReference type="Pfam" id="PF06737">
    <property type="entry name" value="Transglycosylas"/>
    <property type="match status" value="1"/>
</dbReference>
<comment type="similarity">
    <text evidence="1">Belongs to the transglycosylase family. Rpf subfamily.</text>
</comment>
<dbReference type="CDD" id="cd13925">
    <property type="entry name" value="RPF"/>
    <property type="match status" value="1"/>
</dbReference>
<reference evidence="9" key="1">
    <citation type="journal article" date="2019" name="Int. J. Syst. Evol. Microbiol.">
        <title>The Global Catalogue of Microorganisms (GCM) 10K type strain sequencing project: providing services to taxonomists for standard genome sequencing and annotation.</title>
        <authorList>
            <consortium name="The Broad Institute Genomics Platform"/>
            <consortium name="The Broad Institute Genome Sequencing Center for Infectious Disease"/>
            <person name="Wu L."/>
            <person name="Ma J."/>
        </authorList>
    </citation>
    <scope>NUCLEOTIDE SEQUENCE [LARGE SCALE GENOMIC DNA]</scope>
    <source>
        <strain evidence="9">JCM 17688</strain>
    </source>
</reference>
<evidence type="ECO:0000259" key="7">
    <source>
        <dbReference type="PROSITE" id="PS51109"/>
    </source>
</evidence>
<dbReference type="InterPro" id="IPR007137">
    <property type="entry name" value="DUF348"/>
</dbReference>
<accession>A0ABP8JZS1</accession>
<dbReference type="InterPro" id="IPR011098">
    <property type="entry name" value="G5_dom"/>
</dbReference>